<dbReference type="Pfam" id="PF00731">
    <property type="entry name" value="AIRC"/>
    <property type="match status" value="1"/>
</dbReference>
<accession>A0ABX8B118</accession>
<dbReference type="SMART" id="SM01001">
    <property type="entry name" value="AIRC"/>
    <property type="match status" value="1"/>
</dbReference>
<gene>
    <name evidence="2" type="primary">larB</name>
    <name evidence="2" type="ORF">J8C05_10540</name>
</gene>
<organism evidence="2 3">
    <name type="scientific">Chloracidobacterium sp. N</name>
    <dbReference type="NCBI Taxonomy" id="2821540"/>
    <lineage>
        <taxon>Bacteria</taxon>
        <taxon>Pseudomonadati</taxon>
        <taxon>Acidobacteriota</taxon>
        <taxon>Terriglobia</taxon>
        <taxon>Terriglobales</taxon>
        <taxon>Acidobacteriaceae</taxon>
        <taxon>Chloracidobacterium</taxon>
        <taxon>Chloracidobacterium aggregatum</taxon>
    </lineage>
</organism>
<sequence length="262" mass="27194">MTREALRELLLAVRQGSCTPEAALAQLAGLPAEPLVGDDGQPFATLDHGRALRQGFPEVVYGASKTPEQVAAIVGRLYAHHPNLLVTRASEAAYQAVQALAPEARWDATSRLLFIRRDTTRHGIGRIVVVCAGTTDLPVAREALLTCEVMGNETTLVADVGVAGLHRLLGHLETLRQARVIVCVAGMEAALASVVGGLVAVPVIAVPTSVGYGTALGGLAALLGMLNSCAPNVTVVNIDNGFGAGYVAALINRQPGIRESTG</sequence>
<dbReference type="NCBIfam" id="NF033503">
    <property type="entry name" value="LarB"/>
    <property type="match status" value="1"/>
</dbReference>
<dbReference type="InterPro" id="IPR000031">
    <property type="entry name" value="PurE_dom"/>
</dbReference>
<dbReference type="Gene3D" id="3.40.50.1970">
    <property type="match status" value="1"/>
</dbReference>
<feature type="domain" description="PurE" evidence="1">
    <location>
        <begin position="125"/>
        <end position="257"/>
    </location>
</feature>
<dbReference type="PANTHER" id="PTHR43064">
    <property type="entry name" value="PHOSPHORIBOSYLAMINOIMIDAZOLE CARBOXYLASE-RELATED"/>
    <property type="match status" value="1"/>
</dbReference>
<dbReference type="SUPFAM" id="SSF52255">
    <property type="entry name" value="N5-CAIR mutase (phosphoribosylaminoimidazole carboxylase, PurE)"/>
    <property type="match status" value="1"/>
</dbReference>
<dbReference type="RefSeq" id="WP_058867964.1">
    <property type="nucleotide sequence ID" value="NZ_CP072642.1"/>
</dbReference>
<protein>
    <submittedName>
        <fullName evidence="2">Nickel pincer cofactor biosynthesis protein LarB</fullName>
    </submittedName>
</protein>
<name>A0ABX8B118_9BACT</name>
<reference evidence="2 3" key="1">
    <citation type="submission" date="2021-03" db="EMBL/GenBank/DDBJ databases">
        <title>Genomic and phenotypic characterization of Chloracidobacterium isolates provides evidence for multiple species.</title>
        <authorList>
            <person name="Saini M.K."/>
            <person name="Costas A.M.G."/>
            <person name="Tank M."/>
            <person name="Bryant D.A."/>
        </authorList>
    </citation>
    <scope>NUCLEOTIDE SEQUENCE [LARGE SCALE GENOMIC DNA]</scope>
    <source>
        <strain evidence="2 3">N</strain>
    </source>
</reference>
<dbReference type="PANTHER" id="PTHR43064:SF1">
    <property type="entry name" value="SLL1489 PROTEIN"/>
    <property type="match status" value="1"/>
</dbReference>
<evidence type="ECO:0000313" key="3">
    <source>
        <dbReference type="Proteomes" id="UP000677668"/>
    </source>
</evidence>
<evidence type="ECO:0000259" key="1">
    <source>
        <dbReference type="SMART" id="SM01001"/>
    </source>
</evidence>
<dbReference type="Proteomes" id="UP000677668">
    <property type="component" value="Chromosome 1"/>
</dbReference>
<evidence type="ECO:0000313" key="2">
    <source>
        <dbReference type="EMBL" id="QUV93787.1"/>
    </source>
</evidence>
<dbReference type="InterPro" id="IPR039476">
    <property type="entry name" value="P2CMN_synthase_LarB"/>
</dbReference>
<keyword evidence="3" id="KW-1185">Reference proteome</keyword>
<dbReference type="EMBL" id="CP072642">
    <property type="protein sequence ID" value="QUV93787.1"/>
    <property type="molecule type" value="Genomic_DNA"/>
</dbReference>
<proteinExistence type="predicted"/>